<keyword evidence="2" id="KW-1185">Reference proteome</keyword>
<gene>
    <name evidence="1" type="ORF">GCM10009784_31030</name>
</gene>
<sequence length="334" mass="36990">MDARNIELPRTLVRKVLNLPGGRAWVEAWADIANRYLETWDLVFELEPGAEPWSGHCAVVLPVVRAGGRPAVLKITVPHAEAVPEPDALALWEGRGAVGLLDSAPEDFVLLLERLDGDSSLAELPLAETTDIWGSIMRRLSIPPAGAAGSDPRWFSLPSVADQAEQWTDTLPLEWEALGRPFDRWLLEYALEVCQLHGAVGRRRNHDVLVHSDLHYLNILPVLGDPRQFLAIDPKPLLGDAEFAVAPMLWNRISELSAVDPASHLRDRCTDLALAADLDPMLARDWSVVREVDNALDYLREGRSDDADRSLWVASNLLRKPLENLPPAARLTAP</sequence>
<dbReference type="Proteomes" id="UP001500974">
    <property type="component" value="Unassembled WGS sequence"/>
</dbReference>
<reference evidence="1 2" key="1">
    <citation type="journal article" date="2019" name="Int. J. Syst. Evol. Microbiol.">
        <title>The Global Catalogue of Microorganisms (GCM) 10K type strain sequencing project: providing services to taxonomists for standard genome sequencing and annotation.</title>
        <authorList>
            <consortium name="The Broad Institute Genomics Platform"/>
            <consortium name="The Broad Institute Genome Sequencing Center for Infectious Disease"/>
            <person name="Wu L."/>
            <person name="Ma J."/>
        </authorList>
    </citation>
    <scope>NUCLEOTIDE SEQUENCE [LARGE SCALE GENOMIC DNA]</scope>
    <source>
        <strain evidence="1 2">JCM 14917</strain>
    </source>
</reference>
<dbReference type="SUPFAM" id="SSF56112">
    <property type="entry name" value="Protein kinase-like (PK-like)"/>
    <property type="match status" value="1"/>
</dbReference>
<dbReference type="InterPro" id="IPR011009">
    <property type="entry name" value="Kinase-like_dom_sf"/>
</dbReference>
<dbReference type="Pfam" id="PF04655">
    <property type="entry name" value="APH_6_hur"/>
    <property type="match status" value="1"/>
</dbReference>
<accession>A0ABN3B1X6</accession>
<dbReference type="InterPro" id="IPR006748">
    <property type="entry name" value="NH2Glyco/OHUrea_AB-resist_kin"/>
</dbReference>
<dbReference type="EMBL" id="BAAAON010000010">
    <property type="protein sequence ID" value="GAA2178046.1"/>
    <property type="molecule type" value="Genomic_DNA"/>
</dbReference>
<evidence type="ECO:0000313" key="1">
    <source>
        <dbReference type="EMBL" id="GAA2178046.1"/>
    </source>
</evidence>
<name>A0ABN3B1X6_9MICC</name>
<evidence type="ECO:0000313" key="2">
    <source>
        <dbReference type="Proteomes" id="UP001500974"/>
    </source>
</evidence>
<dbReference type="RefSeq" id="WP_346028871.1">
    <property type="nucleotide sequence ID" value="NZ_BAAAON010000010.1"/>
</dbReference>
<proteinExistence type="predicted"/>
<organism evidence="1 2">
    <name type="scientific">Arthrobacter parietis</name>
    <dbReference type="NCBI Taxonomy" id="271434"/>
    <lineage>
        <taxon>Bacteria</taxon>
        <taxon>Bacillati</taxon>
        <taxon>Actinomycetota</taxon>
        <taxon>Actinomycetes</taxon>
        <taxon>Micrococcales</taxon>
        <taxon>Micrococcaceae</taxon>
        <taxon>Arthrobacter</taxon>
    </lineage>
</organism>
<protein>
    <submittedName>
        <fullName evidence="1">Aminoglycoside phosphotransferase family protein</fullName>
    </submittedName>
</protein>
<comment type="caution">
    <text evidence="1">The sequence shown here is derived from an EMBL/GenBank/DDBJ whole genome shotgun (WGS) entry which is preliminary data.</text>
</comment>